<dbReference type="InterPro" id="IPR013106">
    <property type="entry name" value="Ig_V-set"/>
</dbReference>
<dbReference type="EMBL" id="CAXIEN010000001">
    <property type="protein sequence ID" value="CAL1260780.1"/>
    <property type="molecule type" value="Genomic_DNA"/>
</dbReference>
<dbReference type="InterPro" id="IPR036179">
    <property type="entry name" value="Ig-like_dom_sf"/>
</dbReference>
<dbReference type="InterPro" id="IPR036116">
    <property type="entry name" value="FN3_sf"/>
</dbReference>
<feature type="domain" description="Ig-like" evidence="3">
    <location>
        <begin position="162"/>
        <end position="257"/>
    </location>
</feature>
<keyword evidence="2" id="KW-0732">Signal</keyword>
<feature type="domain" description="Ig-like" evidence="3">
    <location>
        <begin position="367"/>
        <end position="459"/>
    </location>
</feature>
<feature type="domain" description="Ig-like" evidence="3">
    <location>
        <begin position="464"/>
        <end position="537"/>
    </location>
</feature>
<dbReference type="SUPFAM" id="SSF49265">
    <property type="entry name" value="Fibronectin type III"/>
    <property type="match status" value="1"/>
</dbReference>
<feature type="domain" description="Ig-like" evidence="3">
    <location>
        <begin position="43"/>
        <end position="152"/>
    </location>
</feature>
<dbReference type="Proteomes" id="UP001497382">
    <property type="component" value="Unassembled WGS sequence"/>
</dbReference>
<evidence type="ECO:0000256" key="1">
    <source>
        <dbReference type="SAM" id="Phobius"/>
    </source>
</evidence>
<reference evidence="5 6" key="1">
    <citation type="submission" date="2024-04" db="EMBL/GenBank/DDBJ databases">
        <authorList>
            <person name="Rising A."/>
            <person name="Reimegard J."/>
            <person name="Sonavane S."/>
            <person name="Akerstrom W."/>
            <person name="Nylinder S."/>
            <person name="Hedman E."/>
            <person name="Kallberg Y."/>
        </authorList>
    </citation>
    <scope>NUCLEOTIDE SEQUENCE [LARGE SCALE GENOMIC DNA]</scope>
</reference>
<dbReference type="PANTHER" id="PTHR23278:SF19">
    <property type="entry name" value="OBSCURIN"/>
    <property type="match status" value="1"/>
</dbReference>
<dbReference type="InterPro" id="IPR003961">
    <property type="entry name" value="FN3_dom"/>
</dbReference>
<feature type="domain" description="Ig-like" evidence="3">
    <location>
        <begin position="268"/>
        <end position="347"/>
    </location>
</feature>
<organism evidence="5 6">
    <name type="scientific">Larinioides sclopetarius</name>
    <dbReference type="NCBI Taxonomy" id="280406"/>
    <lineage>
        <taxon>Eukaryota</taxon>
        <taxon>Metazoa</taxon>
        <taxon>Ecdysozoa</taxon>
        <taxon>Arthropoda</taxon>
        <taxon>Chelicerata</taxon>
        <taxon>Arachnida</taxon>
        <taxon>Araneae</taxon>
        <taxon>Araneomorphae</taxon>
        <taxon>Entelegynae</taxon>
        <taxon>Araneoidea</taxon>
        <taxon>Araneidae</taxon>
        <taxon>Larinioides</taxon>
    </lineage>
</organism>
<keyword evidence="1" id="KW-0472">Membrane</keyword>
<dbReference type="SMART" id="SM00408">
    <property type="entry name" value="IGc2"/>
    <property type="match status" value="3"/>
</dbReference>
<feature type="chain" id="PRO_5043852965" description="Nephrin/kirre" evidence="2">
    <location>
        <begin position="29"/>
        <end position="844"/>
    </location>
</feature>
<dbReference type="SMART" id="SM00409">
    <property type="entry name" value="IG"/>
    <property type="match status" value="4"/>
</dbReference>
<keyword evidence="6" id="KW-1185">Reference proteome</keyword>
<dbReference type="CDD" id="cd00063">
    <property type="entry name" value="FN3"/>
    <property type="match status" value="1"/>
</dbReference>
<gene>
    <name evidence="5" type="ORF">LARSCL_LOCUS33</name>
</gene>
<dbReference type="InterPro" id="IPR013783">
    <property type="entry name" value="Ig-like_fold"/>
</dbReference>
<name>A0AAV1YQ09_9ARAC</name>
<dbReference type="InterPro" id="IPR003598">
    <property type="entry name" value="Ig_sub2"/>
</dbReference>
<proteinExistence type="predicted"/>
<dbReference type="Pfam" id="PF13927">
    <property type="entry name" value="Ig_3"/>
    <property type="match status" value="2"/>
</dbReference>
<evidence type="ECO:0008006" key="7">
    <source>
        <dbReference type="Google" id="ProtNLM"/>
    </source>
</evidence>
<evidence type="ECO:0000259" key="4">
    <source>
        <dbReference type="PROSITE" id="PS50853"/>
    </source>
</evidence>
<feature type="transmembrane region" description="Helical" evidence="1">
    <location>
        <begin position="668"/>
        <end position="690"/>
    </location>
</feature>
<evidence type="ECO:0000256" key="2">
    <source>
        <dbReference type="SAM" id="SignalP"/>
    </source>
</evidence>
<keyword evidence="1" id="KW-1133">Transmembrane helix</keyword>
<evidence type="ECO:0000259" key="3">
    <source>
        <dbReference type="PROSITE" id="PS50835"/>
    </source>
</evidence>
<dbReference type="PANTHER" id="PTHR23278">
    <property type="entry name" value="SIDESTEP PROTEIN"/>
    <property type="match status" value="1"/>
</dbReference>
<dbReference type="Pfam" id="PF07686">
    <property type="entry name" value="V-set"/>
    <property type="match status" value="1"/>
</dbReference>
<feature type="signal peptide" evidence="2">
    <location>
        <begin position="1"/>
        <end position="28"/>
    </location>
</feature>
<dbReference type="InterPro" id="IPR003599">
    <property type="entry name" value="Ig_sub"/>
</dbReference>
<dbReference type="InterPro" id="IPR007110">
    <property type="entry name" value="Ig-like_dom"/>
</dbReference>
<accession>A0AAV1YQ09</accession>
<dbReference type="Gene3D" id="2.60.40.10">
    <property type="entry name" value="Immunoglobulins"/>
    <property type="match status" value="5"/>
</dbReference>
<keyword evidence="1" id="KW-0812">Transmembrane</keyword>
<evidence type="ECO:0000313" key="5">
    <source>
        <dbReference type="EMBL" id="CAL1260780.1"/>
    </source>
</evidence>
<protein>
    <recommendedName>
        <fullName evidence="7">Nephrin/kirre</fullName>
    </recommendedName>
</protein>
<sequence>MPSIKMQCDTKLWMVFLSVAKLVSLCCSREMISLQEKEDKKTISLVSLPIPEYKAVAGGDAHLPCNFTLPEDPEVVSLMLWYREQERVPFYTVDFRKGTRDNPKHFTVPEYADRSYFDVTKLPPIIKLDSVAAEDEGIYRCNIEFRRSRTVTRIVKLNILIPPLSVVIMDDRGQRLKGLTGPYDEGAYLSLLCEAEGGDPSPSVTWWRDSSLLDDTFYRASTNYVRNELVILELRRTDLMVELTCQASNTNLTRPLVENIKINLNLRPLYVRITTPQKPLKVGEEVELHCETSGSRPPAKTSWWIDNVKIQSGRESIPKLMDVTTSKLNIRPTIDDNGKTVACKAENKDLVHPPIQDTWPLNIYFPPEVSLHLGANIKYSTIKEGNDVYMECTIRANPPISELTWLFENRQFFSNASAGVIISNQSLVLQKVKKEHRGRYRCIASNSEGEGESEDLFLEVRYAPTCKPNQKDLFAVAREEEVNITCEVDSDPQDVTFRWTLNNSVENTELHSFESSGAMSVLTFTPKNTMSYGAIQCLGRNTVGEQKEPCVMRVMLAGPPEPVQNCAVVNQSHSWLQVECEPGHGNGLQQRFHLDVYNSRVDHLQVNKTSNIAPKFSVHDLPPGTPFVLVLYASNEKGKSNSLAIVANTSPSPPTDAEAAFMSKLSPLVGILLAALGTLLMIGVVGLAFVQIRKRRSPKTSIEEDKSKIDMSIKKSSEDIVETTVACPDVVPPNNTVYVSPDGESLCELAKDKSGMGTKENYRNCVVALKRSWSFKKGHQEKADVEVTLADLNNSISKHKDSSSTTFLGDVTLEENLSSKKIVIKVEPPPDQTMSERGYRTDSV</sequence>
<dbReference type="PROSITE" id="PS50853">
    <property type="entry name" value="FN3"/>
    <property type="match status" value="1"/>
</dbReference>
<dbReference type="PROSITE" id="PS50835">
    <property type="entry name" value="IG_LIKE"/>
    <property type="match status" value="5"/>
</dbReference>
<dbReference type="AlphaFoldDB" id="A0AAV1YQ09"/>
<comment type="caution">
    <text evidence="5">The sequence shown here is derived from an EMBL/GenBank/DDBJ whole genome shotgun (WGS) entry which is preliminary data.</text>
</comment>
<feature type="domain" description="Fibronectin type-III" evidence="4">
    <location>
        <begin position="559"/>
        <end position="653"/>
    </location>
</feature>
<evidence type="ECO:0000313" key="6">
    <source>
        <dbReference type="Proteomes" id="UP001497382"/>
    </source>
</evidence>
<dbReference type="SUPFAM" id="SSF48726">
    <property type="entry name" value="Immunoglobulin"/>
    <property type="match status" value="5"/>
</dbReference>